<name>A0A853IMB1_9GAMM</name>
<proteinExistence type="predicted"/>
<dbReference type="AlphaFoldDB" id="A0A853IMB1"/>
<keyword evidence="2" id="KW-1185">Reference proteome</keyword>
<dbReference type="InterPro" id="IPR006530">
    <property type="entry name" value="YD"/>
</dbReference>
<feature type="non-terminal residue" evidence="1">
    <location>
        <position position="1"/>
    </location>
</feature>
<sequence length="138" mass="15862">EKVTLEFHDNNSTTVTDPLGKKTTYHFERFNGVNKVVKVEGHQSANCAAANKEYSYYPSGLLKTKTDWKGNVTEYKYNAQGLEIEKTEAVGTPQARTLKTEWNVEKRLPLKSTDGRLETLYQYDEQWNLVEKLRKAAQ</sequence>
<accession>A0A853IMB1</accession>
<protein>
    <submittedName>
        <fullName evidence="1">RHS repeat protein</fullName>
    </submittedName>
</protein>
<evidence type="ECO:0000313" key="1">
    <source>
        <dbReference type="EMBL" id="NYZ70165.1"/>
    </source>
</evidence>
<evidence type="ECO:0000313" key="2">
    <source>
        <dbReference type="Proteomes" id="UP000569732"/>
    </source>
</evidence>
<gene>
    <name evidence="1" type="ORF">H0A36_29570</name>
</gene>
<comment type="caution">
    <text evidence="1">The sequence shown here is derived from an EMBL/GenBank/DDBJ whole genome shotgun (WGS) entry which is preliminary data.</text>
</comment>
<dbReference type="Proteomes" id="UP000569732">
    <property type="component" value="Unassembled WGS sequence"/>
</dbReference>
<dbReference type="NCBIfam" id="TIGR01643">
    <property type="entry name" value="YD_repeat_2x"/>
    <property type="match status" value="1"/>
</dbReference>
<dbReference type="EMBL" id="JACCKB010000306">
    <property type="protein sequence ID" value="NYZ70165.1"/>
    <property type="molecule type" value="Genomic_DNA"/>
</dbReference>
<reference evidence="1 2" key="1">
    <citation type="submission" date="2020-07" db="EMBL/GenBank/DDBJ databases">
        <title>Endozoicomonas sp. nov., isolated from sediment.</title>
        <authorList>
            <person name="Gu T."/>
        </authorList>
    </citation>
    <scope>NUCLEOTIDE SEQUENCE [LARGE SCALE GENOMIC DNA]</scope>
    <source>
        <strain evidence="1 2">SM1973</strain>
    </source>
</reference>
<organism evidence="1 2">
    <name type="scientific">Spartinivicinus marinus</name>
    <dbReference type="NCBI Taxonomy" id="2994442"/>
    <lineage>
        <taxon>Bacteria</taxon>
        <taxon>Pseudomonadati</taxon>
        <taxon>Pseudomonadota</taxon>
        <taxon>Gammaproteobacteria</taxon>
        <taxon>Oceanospirillales</taxon>
        <taxon>Zooshikellaceae</taxon>
        <taxon>Spartinivicinus</taxon>
    </lineage>
</organism>
<dbReference type="Gene3D" id="2.180.10.10">
    <property type="entry name" value="RHS repeat-associated core"/>
    <property type="match status" value="1"/>
</dbReference>